<dbReference type="HOGENOM" id="CLU_3253676_0_0_9"/>
<sequence>MKFTDTGVKKRTESFQLLDPSENHEYKARTVQLVNEMGAFPS</sequence>
<evidence type="ECO:0000313" key="2">
    <source>
        <dbReference type="Proteomes" id="UP000002164"/>
    </source>
</evidence>
<gene>
    <name evidence="1" type="ordered locus">Bsph_3554</name>
</gene>
<protein>
    <submittedName>
        <fullName evidence="1">Uncharacterized protein</fullName>
    </submittedName>
</protein>
<evidence type="ECO:0000313" key="1">
    <source>
        <dbReference type="EMBL" id="ACA41042.1"/>
    </source>
</evidence>
<dbReference type="EnsemblBacteria" id="ACA41042">
    <property type="protein sequence ID" value="ACA41042"/>
    <property type="gene ID" value="Bsph_3554"/>
</dbReference>
<proteinExistence type="predicted"/>
<dbReference type="KEGG" id="lsp:Bsph_3554"/>
<dbReference type="Proteomes" id="UP000002164">
    <property type="component" value="Chromosome"/>
</dbReference>
<reference evidence="1 2" key="1">
    <citation type="journal article" date="2008" name="J. Bacteriol.">
        <title>Complete genome sequence of the mosquitocidal bacterium Bacillus sphaericus C3-41 and comparison with those of closely related Bacillus species.</title>
        <authorList>
            <person name="Hu X."/>
            <person name="Fan W."/>
            <person name="Han B."/>
            <person name="Liu H."/>
            <person name="Zheng D."/>
            <person name="Li Q."/>
            <person name="Dong W."/>
            <person name="Yan J."/>
            <person name="Gao M."/>
            <person name="Berry C."/>
            <person name="Yuan Z."/>
        </authorList>
    </citation>
    <scope>NUCLEOTIDE SEQUENCE [LARGE SCALE GENOMIC DNA]</scope>
    <source>
        <strain evidence="1 2">C3-41</strain>
    </source>
</reference>
<dbReference type="AlphaFoldDB" id="B1HS19"/>
<dbReference type="EMBL" id="CP000817">
    <property type="protein sequence ID" value="ACA41042.1"/>
    <property type="molecule type" value="Genomic_DNA"/>
</dbReference>
<accession>B1HS19</accession>
<organism evidence="1 2">
    <name type="scientific">Lysinibacillus sphaericus (strain C3-41)</name>
    <dbReference type="NCBI Taxonomy" id="444177"/>
    <lineage>
        <taxon>Bacteria</taxon>
        <taxon>Bacillati</taxon>
        <taxon>Bacillota</taxon>
        <taxon>Bacilli</taxon>
        <taxon>Bacillales</taxon>
        <taxon>Bacillaceae</taxon>
        <taxon>Lysinibacillus</taxon>
    </lineage>
</organism>
<name>B1HS19_LYSSC</name>